<comment type="similarity">
    <text evidence="3 8">Belongs to the inositol monophosphatase superfamily.</text>
</comment>
<feature type="binding site" evidence="7">
    <location>
        <position position="210"/>
    </location>
    <ligand>
        <name>Mg(2+)</name>
        <dbReference type="ChEBI" id="CHEBI:18420"/>
        <label>1</label>
        <note>catalytic</note>
    </ligand>
</feature>
<dbReference type="GO" id="GO:0006020">
    <property type="term" value="P:inositol metabolic process"/>
    <property type="evidence" value="ECO:0007669"/>
    <property type="project" value="TreeGrafter"/>
</dbReference>
<feature type="binding site" evidence="7">
    <location>
        <position position="84"/>
    </location>
    <ligand>
        <name>Mg(2+)</name>
        <dbReference type="ChEBI" id="CHEBI:18420"/>
        <label>1</label>
        <note>catalytic</note>
    </ligand>
</feature>
<dbReference type="PROSITE" id="PS00629">
    <property type="entry name" value="IMP_1"/>
    <property type="match status" value="1"/>
</dbReference>
<dbReference type="InterPro" id="IPR020550">
    <property type="entry name" value="Inositol_monophosphatase_CS"/>
</dbReference>
<dbReference type="Gene3D" id="3.40.190.80">
    <property type="match status" value="1"/>
</dbReference>
<comment type="catalytic activity">
    <reaction evidence="1 8">
        <text>a myo-inositol phosphate + H2O = myo-inositol + phosphate</text>
        <dbReference type="Rhea" id="RHEA:24056"/>
        <dbReference type="ChEBI" id="CHEBI:15377"/>
        <dbReference type="ChEBI" id="CHEBI:17268"/>
        <dbReference type="ChEBI" id="CHEBI:43474"/>
        <dbReference type="ChEBI" id="CHEBI:84139"/>
        <dbReference type="EC" id="3.1.3.25"/>
    </reaction>
</comment>
<evidence type="ECO:0000313" key="9">
    <source>
        <dbReference type="EMBL" id="MBC8334178.1"/>
    </source>
</evidence>
<dbReference type="InterPro" id="IPR022337">
    <property type="entry name" value="Inositol_monophosphatase_SuhB"/>
</dbReference>
<comment type="caution">
    <text evidence="9">The sequence shown here is derived from an EMBL/GenBank/DDBJ whole genome shotgun (WGS) entry which is preliminary data.</text>
</comment>
<keyword evidence="5 8" id="KW-0378">Hydrolase</keyword>
<dbReference type="AlphaFoldDB" id="A0A8J6NF17"/>
<dbReference type="InterPro" id="IPR000760">
    <property type="entry name" value="Inositol_monophosphatase-like"/>
</dbReference>
<dbReference type="GO" id="GO:0008934">
    <property type="term" value="F:inositol monophosphate 1-phosphatase activity"/>
    <property type="evidence" value="ECO:0007669"/>
    <property type="project" value="InterPro"/>
</dbReference>
<reference evidence="9 10" key="1">
    <citation type="submission" date="2020-08" db="EMBL/GenBank/DDBJ databases">
        <title>Bridging the membrane lipid divide: bacteria of the FCB group superphylum have the potential to synthesize archaeal ether lipids.</title>
        <authorList>
            <person name="Villanueva L."/>
            <person name="Von Meijenfeldt F.A.B."/>
            <person name="Westbye A.B."/>
            <person name="Yadav S."/>
            <person name="Hopmans E.C."/>
            <person name="Dutilh B.E."/>
            <person name="Sinninghe Damste J.S."/>
        </authorList>
    </citation>
    <scope>NUCLEOTIDE SEQUENCE [LARGE SCALE GENOMIC DNA]</scope>
    <source>
        <strain evidence="9">NIOZ-UU36</strain>
    </source>
</reference>
<protein>
    <recommendedName>
        <fullName evidence="8">Inositol-1-monophosphatase</fullName>
        <ecNumber evidence="8">3.1.3.25</ecNumber>
    </recommendedName>
</protein>
<dbReference type="PANTHER" id="PTHR20854">
    <property type="entry name" value="INOSITOL MONOPHOSPHATASE"/>
    <property type="match status" value="1"/>
</dbReference>
<dbReference type="SUPFAM" id="SSF56655">
    <property type="entry name" value="Carbohydrate phosphatase"/>
    <property type="match status" value="1"/>
</dbReference>
<evidence type="ECO:0000256" key="2">
    <source>
        <dbReference type="ARBA" id="ARBA00001946"/>
    </source>
</evidence>
<evidence type="ECO:0000256" key="4">
    <source>
        <dbReference type="ARBA" id="ARBA00022723"/>
    </source>
</evidence>
<dbReference type="GO" id="GO:0046872">
    <property type="term" value="F:metal ion binding"/>
    <property type="evidence" value="ECO:0007669"/>
    <property type="project" value="UniProtKB-KW"/>
</dbReference>
<dbReference type="Gene3D" id="3.30.540.10">
    <property type="entry name" value="Fructose-1,6-Bisphosphatase, subunit A, domain 1"/>
    <property type="match status" value="1"/>
</dbReference>
<organism evidence="9 10">
    <name type="scientific">Candidatus Desulfolinea nitratireducens</name>
    <dbReference type="NCBI Taxonomy" id="2841698"/>
    <lineage>
        <taxon>Bacteria</taxon>
        <taxon>Bacillati</taxon>
        <taxon>Chloroflexota</taxon>
        <taxon>Anaerolineae</taxon>
        <taxon>Anaerolineales</taxon>
        <taxon>Anaerolineales incertae sedis</taxon>
        <taxon>Candidatus Desulfolinea</taxon>
    </lineage>
</organism>
<feature type="binding site" evidence="7">
    <location>
        <position position="66"/>
    </location>
    <ligand>
        <name>Mg(2+)</name>
        <dbReference type="ChEBI" id="CHEBI:18420"/>
        <label>1</label>
        <note>catalytic</note>
    </ligand>
</feature>
<dbReference type="PRINTS" id="PR00377">
    <property type="entry name" value="IMPHPHTASES"/>
</dbReference>
<feature type="binding site" evidence="7">
    <location>
        <position position="82"/>
    </location>
    <ligand>
        <name>Mg(2+)</name>
        <dbReference type="ChEBI" id="CHEBI:18420"/>
        <label>1</label>
        <note>catalytic</note>
    </ligand>
</feature>
<keyword evidence="6 7" id="KW-0460">Magnesium</keyword>
<keyword evidence="4 7" id="KW-0479">Metal-binding</keyword>
<dbReference type="InterPro" id="IPR020583">
    <property type="entry name" value="Inositol_monoP_metal-BS"/>
</dbReference>
<evidence type="ECO:0000256" key="1">
    <source>
        <dbReference type="ARBA" id="ARBA00001033"/>
    </source>
</evidence>
<feature type="binding site" evidence="7">
    <location>
        <position position="85"/>
    </location>
    <ligand>
        <name>Mg(2+)</name>
        <dbReference type="ChEBI" id="CHEBI:18420"/>
        <label>1</label>
        <note>catalytic</note>
    </ligand>
</feature>
<name>A0A8J6NF17_9CHLR</name>
<evidence type="ECO:0000256" key="7">
    <source>
        <dbReference type="PIRSR" id="PIRSR600760-2"/>
    </source>
</evidence>
<dbReference type="Pfam" id="PF00459">
    <property type="entry name" value="Inositol_P"/>
    <property type="match status" value="1"/>
</dbReference>
<dbReference type="PROSITE" id="PS00630">
    <property type="entry name" value="IMP_2"/>
    <property type="match status" value="1"/>
</dbReference>
<dbReference type="EC" id="3.1.3.25" evidence="8"/>
<dbReference type="FunFam" id="3.30.540.10:FF:000003">
    <property type="entry name" value="Inositol-1-monophosphatase"/>
    <property type="match status" value="1"/>
</dbReference>
<sequence>MTSPTLAGIEKLARNAGAILHTGYNKNHQIDYKGAIDLVTEVDRQSEEYLIQAILKEFPDHYILAEESGIVDGNDEHIWYLDPLDGTVNYAHHIPIFCVSIAYAHKRTMKFAAVYDPMRDEMFTAERDRGAWLNGEGLQISGTSELERSLLVTGFPYDMWDTPNDNLAEFGRFTKLTQGVRRLGSAALDLCYVGTGRFDGYWERSLKAWDAAAGGLVAEEAGAKVTNLDGGPSYISSPQSIIAAPPILHEKMMAVINKV</sequence>
<evidence type="ECO:0000256" key="6">
    <source>
        <dbReference type="ARBA" id="ARBA00022842"/>
    </source>
</evidence>
<dbReference type="GO" id="GO:0046854">
    <property type="term" value="P:phosphatidylinositol phosphate biosynthetic process"/>
    <property type="evidence" value="ECO:0007669"/>
    <property type="project" value="InterPro"/>
</dbReference>
<proteinExistence type="inferred from homology"/>
<dbReference type="CDD" id="cd01639">
    <property type="entry name" value="IMPase"/>
    <property type="match status" value="1"/>
</dbReference>
<dbReference type="EMBL" id="JACNJN010000052">
    <property type="protein sequence ID" value="MBC8334178.1"/>
    <property type="molecule type" value="Genomic_DNA"/>
</dbReference>
<dbReference type="GO" id="GO:0007165">
    <property type="term" value="P:signal transduction"/>
    <property type="evidence" value="ECO:0007669"/>
    <property type="project" value="TreeGrafter"/>
</dbReference>
<dbReference type="PRINTS" id="PR01959">
    <property type="entry name" value="SBIMPHPHTASE"/>
</dbReference>
<accession>A0A8J6NF17</accession>
<dbReference type="Proteomes" id="UP000614469">
    <property type="component" value="Unassembled WGS sequence"/>
</dbReference>
<evidence type="ECO:0000256" key="5">
    <source>
        <dbReference type="ARBA" id="ARBA00022801"/>
    </source>
</evidence>
<gene>
    <name evidence="9" type="ORF">H8E29_02845</name>
</gene>
<evidence type="ECO:0000256" key="3">
    <source>
        <dbReference type="ARBA" id="ARBA00009759"/>
    </source>
</evidence>
<evidence type="ECO:0000256" key="8">
    <source>
        <dbReference type="RuleBase" id="RU364068"/>
    </source>
</evidence>
<evidence type="ECO:0000313" key="10">
    <source>
        <dbReference type="Proteomes" id="UP000614469"/>
    </source>
</evidence>
<dbReference type="InterPro" id="IPR033942">
    <property type="entry name" value="IMPase"/>
</dbReference>
<dbReference type="PANTHER" id="PTHR20854:SF4">
    <property type="entry name" value="INOSITOL-1-MONOPHOSPHATASE-RELATED"/>
    <property type="match status" value="1"/>
</dbReference>
<comment type="cofactor">
    <cofactor evidence="2 7 8">
        <name>Mg(2+)</name>
        <dbReference type="ChEBI" id="CHEBI:18420"/>
    </cofactor>
</comment>